<dbReference type="InterPro" id="IPR058637">
    <property type="entry name" value="YknX-like_C"/>
</dbReference>
<evidence type="ECO:0000256" key="3">
    <source>
        <dbReference type="SAM" id="Coils"/>
    </source>
</evidence>
<dbReference type="Proteomes" id="UP000664417">
    <property type="component" value="Unassembled WGS sequence"/>
</dbReference>
<evidence type="ECO:0000313" key="7">
    <source>
        <dbReference type="Proteomes" id="UP000664417"/>
    </source>
</evidence>
<dbReference type="InterPro" id="IPR050465">
    <property type="entry name" value="UPF0194_transport"/>
</dbReference>
<feature type="domain" description="YknX-like C-terminal permuted SH3-like" evidence="5">
    <location>
        <begin position="341"/>
        <end position="404"/>
    </location>
</feature>
<dbReference type="Gene3D" id="2.40.50.100">
    <property type="match status" value="1"/>
</dbReference>
<dbReference type="Gene3D" id="1.10.287.470">
    <property type="entry name" value="Helix hairpin bin"/>
    <property type="match status" value="1"/>
</dbReference>
<name>A0A8J7QAB5_9BACT</name>
<dbReference type="EMBL" id="JAFREP010000015">
    <property type="protein sequence ID" value="MBO1319954.1"/>
    <property type="molecule type" value="Genomic_DNA"/>
</dbReference>
<keyword evidence="7" id="KW-1185">Reference proteome</keyword>
<proteinExistence type="predicted"/>
<dbReference type="Gene3D" id="2.40.420.20">
    <property type="match status" value="1"/>
</dbReference>
<dbReference type="PANTHER" id="PTHR32347">
    <property type="entry name" value="EFFLUX SYSTEM COMPONENT YKNX-RELATED"/>
    <property type="match status" value="1"/>
</dbReference>
<evidence type="ECO:0000313" key="6">
    <source>
        <dbReference type="EMBL" id="MBO1319954.1"/>
    </source>
</evidence>
<dbReference type="InterPro" id="IPR058624">
    <property type="entry name" value="MdtA-like_HH"/>
</dbReference>
<dbReference type="Pfam" id="PF25989">
    <property type="entry name" value="YknX_C"/>
    <property type="match status" value="1"/>
</dbReference>
<evidence type="ECO:0000259" key="5">
    <source>
        <dbReference type="Pfam" id="PF25989"/>
    </source>
</evidence>
<evidence type="ECO:0000256" key="1">
    <source>
        <dbReference type="ARBA" id="ARBA00004196"/>
    </source>
</evidence>
<evidence type="ECO:0000259" key="4">
    <source>
        <dbReference type="Pfam" id="PF25876"/>
    </source>
</evidence>
<dbReference type="RefSeq" id="WP_207859909.1">
    <property type="nucleotide sequence ID" value="NZ_JAFREP010000015.1"/>
</dbReference>
<feature type="coiled-coil region" evidence="3">
    <location>
        <begin position="109"/>
        <end position="145"/>
    </location>
</feature>
<dbReference type="Gene3D" id="2.40.30.170">
    <property type="match status" value="1"/>
</dbReference>
<evidence type="ECO:0000256" key="2">
    <source>
        <dbReference type="ARBA" id="ARBA00023054"/>
    </source>
</evidence>
<dbReference type="AlphaFoldDB" id="A0A8J7QAB5"/>
<comment type="caution">
    <text evidence="6">The sequence shown here is derived from an EMBL/GenBank/DDBJ whole genome shotgun (WGS) entry which is preliminary data.</text>
</comment>
<dbReference type="PANTHER" id="PTHR32347:SF29">
    <property type="entry name" value="UPF0194 MEMBRANE PROTEIN YBHG"/>
    <property type="match status" value="1"/>
</dbReference>
<reference evidence="6" key="1">
    <citation type="submission" date="2021-03" db="EMBL/GenBank/DDBJ databases">
        <authorList>
            <person name="Wang G."/>
        </authorList>
    </citation>
    <scope>NUCLEOTIDE SEQUENCE</scope>
    <source>
        <strain evidence="6">KCTC 12899</strain>
    </source>
</reference>
<protein>
    <submittedName>
        <fullName evidence="6">HlyD family efflux transporter periplasmic adaptor subunit</fullName>
    </submittedName>
</protein>
<dbReference type="SUPFAM" id="SSF111369">
    <property type="entry name" value="HlyD-like secretion proteins"/>
    <property type="match status" value="1"/>
</dbReference>
<comment type="subcellular location">
    <subcellularLocation>
        <location evidence="1">Cell envelope</location>
    </subcellularLocation>
</comment>
<gene>
    <name evidence="6" type="ORF">J3U88_15875</name>
</gene>
<feature type="domain" description="Multidrug resistance protein MdtA-like alpha-helical hairpin" evidence="4">
    <location>
        <begin position="125"/>
        <end position="188"/>
    </location>
</feature>
<sequence>MTQSSSKTRNLLARLSWKWLIAVLVMVALVAVALQPKEVTVEAGTVIRGDLEVTVAEDGRTRVKQRYTLVAPVSGNLLRVDLKAGDTVKADRDRVFAVKPQPPALLNQRDRAEREARVAVAQARLAEAKAQIDKVKAALALAERQAGRQKDLADKGFAGKEAFDQARTELLLRRAELRVAQDGVDVAASDVRLAEAGLLLGEGDAGTLEALEVIAPINGQVFRVFRESEGWINQGEPVLELGDSRQLEVVVDLLSKDAVQIQPGAAVKLKHWGGETVLQGTVRLIEPSGFTKVSALGVEEQRVNVIVDILSAPAEWEHLRDGFRVEVDITTWQAKNLVLTPASSLFWADDQWWVYRLQQDRLEKVAVEVGRRNTRFAEVKQGLTAEDRVVLFPGDEVKAGVKVKTM</sequence>
<accession>A0A8J7QAB5</accession>
<dbReference type="GO" id="GO:0030313">
    <property type="term" value="C:cell envelope"/>
    <property type="evidence" value="ECO:0007669"/>
    <property type="project" value="UniProtKB-SubCell"/>
</dbReference>
<keyword evidence="2 3" id="KW-0175">Coiled coil</keyword>
<organism evidence="6 7">
    <name type="scientific">Acanthopleuribacter pedis</name>
    <dbReference type="NCBI Taxonomy" id="442870"/>
    <lineage>
        <taxon>Bacteria</taxon>
        <taxon>Pseudomonadati</taxon>
        <taxon>Acidobacteriota</taxon>
        <taxon>Holophagae</taxon>
        <taxon>Acanthopleuribacterales</taxon>
        <taxon>Acanthopleuribacteraceae</taxon>
        <taxon>Acanthopleuribacter</taxon>
    </lineage>
</organism>
<dbReference type="Pfam" id="PF25876">
    <property type="entry name" value="HH_MFP_RND"/>
    <property type="match status" value="1"/>
</dbReference>